<name>A0A1I8I7U0_9PLAT</name>
<accession>A0A1I8I7U0</accession>
<dbReference type="Proteomes" id="UP000095280">
    <property type="component" value="Unplaced"/>
</dbReference>
<keyword evidence="8" id="KW-0256">Endoplasmic reticulum</keyword>
<evidence type="ECO:0000256" key="9">
    <source>
        <dbReference type="ARBA" id="ARBA00022989"/>
    </source>
</evidence>
<dbReference type="GO" id="GO:0000009">
    <property type="term" value="F:alpha-1,6-mannosyltransferase activity"/>
    <property type="evidence" value="ECO:0007669"/>
    <property type="project" value="InterPro"/>
</dbReference>
<evidence type="ECO:0000256" key="7">
    <source>
        <dbReference type="ARBA" id="ARBA00022692"/>
    </source>
</evidence>
<evidence type="ECO:0000313" key="13">
    <source>
        <dbReference type="WBParaSite" id="maker-uti_cns_0010320-snap-gene-0.4-mRNA-1"/>
    </source>
</evidence>
<dbReference type="WBParaSite" id="maker-uti_cns_0010320-snap-gene-0.4-mRNA-1">
    <property type="protein sequence ID" value="maker-uti_cns_0010320-snap-gene-0.4-mRNA-1"/>
    <property type="gene ID" value="maker-uti_cns_0010320-snap-gene-0.4"/>
</dbReference>
<proteinExistence type="inferred from homology"/>
<dbReference type="UniPathway" id="UPA00196"/>
<dbReference type="Pfam" id="PF04188">
    <property type="entry name" value="Mannosyl_trans2"/>
    <property type="match status" value="1"/>
</dbReference>
<keyword evidence="7" id="KW-0812">Transmembrane</keyword>
<keyword evidence="10" id="KW-0472">Membrane</keyword>
<dbReference type="GO" id="GO:0005789">
    <property type="term" value="C:endoplasmic reticulum membrane"/>
    <property type="evidence" value="ECO:0007669"/>
    <property type="project" value="UniProtKB-SubCell"/>
</dbReference>
<dbReference type="GO" id="GO:0031501">
    <property type="term" value="C:mannosyltransferase complex"/>
    <property type="evidence" value="ECO:0007669"/>
    <property type="project" value="TreeGrafter"/>
</dbReference>
<dbReference type="GO" id="GO:0004376">
    <property type="term" value="F:GPI mannosyltransferase activity"/>
    <property type="evidence" value="ECO:0007669"/>
    <property type="project" value="InterPro"/>
</dbReference>
<evidence type="ECO:0000256" key="8">
    <source>
        <dbReference type="ARBA" id="ARBA00022824"/>
    </source>
</evidence>
<feature type="region of interest" description="Disordered" evidence="11">
    <location>
        <begin position="1"/>
        <end position="25"/>
    </location>
</feature>
<evidence type="ECO:0000256" key="2">
    <source>
        <dbReference type="ARBA" id="ARBA00004687"/>
    </source>
</evidence>
<comment type="similarity">
    <text evidence="3">Belongs to the PIGV family.</text>
</comment>
<keyword evidence="6" id="KW-0808">Transferase</keyword>
<keyword evidence="4" id="KW-0337">GPI-anchor biosynthesis</keyword>
<organism evidence="12 13">
    <name type="scientific">Macrostomum lignano</name>
    <dbReference type="NCBI Taxonomy" id="282301"/>
    <lineage>
        <taxon>Eukaryota</taxon>
        <taxon>Metazoa</taxon>
        <taxon>Spiralia</taxon>
        <taxon>Lophotrochozoa</taxon>
        <taxon>Platyhelminthes</taxon>
        <taxon>Rhabditophora</taxon>
        <taxon>Macrostomorpha</taxon>
        <taxon>Macrostomida</taxon>
        <taxon>Macrostomidae</taxon>
        <taxon>Macrostomum</taxon>
    </lineage>
</organism>
<keyword evidence="5" id="KW-0328">Glycosyltransferase</keyword>
<evidence type="ECO:0000256" key="6">
    <source>
        <dbReference type="ARBA" id="ARBA00022679"/>
    </source>
</evidence>
<protein>
    <submittedName>
        <fullName evidence="13">GPI mannosyltransferase 2</fullName>
    </submittedName>
</protein>
<feature type="region of interest" description="Disordered" evidence="11">
    <location>
        <begin position="541"/>
        <end position="579"/>
    </location>
</feature>
<evidence type="ECO:0000256" key="3">
    <source>
        <dbReference type="ARBA" id="ARBA00008698"/>
    </source>
</evidence>
<evidence type="ECO:0000313" key="12">
    <source>
        <dbReference type="Proteomes" id="UP000095280"/>
    </source>
</evidence>
<comment type="pathway">
    <text evidence="2">Glycolipid biosynthesis; glycosylphosphatidylinositol-anchor biosynthesis.</text>
</comment>
<dbReference type="PANTHER" id="PTHR12468">
    <property type="entry name" value="GPI MANNOSYLTRANSFERASE 2"/>
    <property type="match status" value="1"/>
</dbReference>
<evidence type="ECO:0000256" key="11">
    <source>
        <dbReference type="SAM" id="MobiDB-lite"/>
    </source>
</evidence>
<feature type="region of interest" description="Disordered" evidence="11">
    <location>
        <begin position="391"/>
        <end position="458"/>
    </location>
</feature>
<comment type="subcellular location">
    <subcellularLocation>
        <location evidence="1">Endoplasmic reticulum membrane</location>
        <topology evidence="1">Multi-pass membrane protein</topology>
    </subcellularLocation>
</comment>
<dbReference type="InterPro" id="IPR007315">
    <property type="entry name" value="PIG-V/Gpi18"/>
</dbReference>
<dbReference type="GO" id="GO:0006506">
    <property type="term" value="P:GPI anchor biosynthetic process"/>
    <property type="evidence" value="ECO:0007669"/>
    <property type="project" value="UniProtKB-UniPathway"/>
</dbReference>
<evidence type="ECO:0000256" key="10">
    <source>
        <dbReference type="ARBA" id="ARBA00023136"/>
    </source>
</evidence>
<evidence type="ECO:0000256" key="5">
    <source>
        <dbReference type="ARBA" id="ARBA00022676"/>
    </source>
</evidence>
<reference evidence="13" key="1">
    <citation type="submission" date="2016-11" db="UniProtKB">
        <authorList>
            <consortium name="WormBaseParasite"/>
        </authorList>
    </citation>
    <scope>IDENTIFICATION</scope>
</reference>
<evidence type="ECO:0000256" key="1">
    <source>
        <dbReference type="ARBA" id="ARBA00004477"/>
    </source>
</evidence>
<dbReference type="AlphaFoldDB" id="A0A1I8I7U0"/>
<evidence type="ECO:0000256" key="4">
    <source>
        <dbReference type="ARBA" id="ARBA00022502"/>
    </source>
</evidence>
<sequence length="1158" mass="126941">ERSRNAIKVTCTDGEHPEWPVETQTGHAQPLRQLSQRHGTRQVLLVGQHQQRAASELVVFEGLSEQRPPTSQLTSWVLRLRLSVSTLNPIVGIDVLTSPLFSLYSRVVLPAESRPIMMTRLRASLLRADAHPRDSLLRTGIGGELVSNSCRFGQFVHRLNGAKRLIDCRLSAHRRQAGCFADDCLHAATVERMLEHLQQPDNVSHVLADGAPAQLSHQTVQRRYKCNLVECGASVAKVITRHRLRTGGCQVRAAQAAQECVENVAKVFSKVAEPSGAVLAAGSVVARQVQHGCESRPAGEVLGAQQPSQPAISSDFSIQLASQQGVGFLQQAGAGSPLVYDDLSPELVAAVVALSQAGSASSREQQPEPFQTAAAAQRILKFVFSLRRSSPPPDRWVSGPERAERTRGLCGKAELGPSSGRRRPLGIRSAMLKSASRRRPELGEPRAMQKQQHDTHAHDHRIEMGNAVVARDFAADGSWKPAVLTDCSRAVSLASLTMVERSIGTSIKCLRRLPKLSNRYVPRCLTINQRPLRRRLARRQMQSYSALPRSADLGPRSSARARTAVNPPSSARSRRTELGPSSALPLGYINKNTMSLLSKVPRKFHLIIFVRFVSLAIQAVSHFIPDHNAGAFKLADYEPQSVEEQQPEPSPVGWVLRLLLDGYHRWDSVHFVLIARRGYVIDHSVVFFPLYPMLCRAVRFPLILLLSNQQYGCLATETTVTLLACYCVNFCLHLLCVHLFWHLTELYYPGRPGLRLAALTLLSVSPATPFFVAFYSEPAHLLCSLWALSCLRRGQHLEAGLALAAAGLARSNGLANALLVAAPACVAIATNWRRRRWQEIVMVALRSGALSAAACSGFLAHQLAMGLSFCWTASAEGQPPEPGLLALALARNYSLRGYGQPPAWCSGGPLAPMTSYFAVQARDWRVGLFSYYEWRQAPNFLLAAPALALSVGAGAQLVVSGRGFAALKPAELLGQHAQLVFLGLLCLTTAHVQIATRVLLSASPLPYWLAASHVMLTPANSNQLENWRRLSCDSPLAFLALCLRHFNQLSVGCRLLIAWCLSYCLNQPLCLTFTTMWLNILPIAWKHGSMKAFNRTSRAPLLGRRVLATGGDPSRCRAAAAFLTFAEARGRLLQDVVNCRIIQGDVLLLLLLLFRHVS</sequence>
<keyword evidence="9" id="KW-1133">Transmembrane helix</keyword>
<dbReference type="PANTHER" id="PTHR12468:SF2">
    <property type="entry name" value="GPI MANNOSYLTRANSFERASE 2"/>
    <property type="match status" value="1"/>
</dbReference>
<keyword evidence="12" id="KW-1185">Reference proteome</keyword>